<comment type="caution">
    <text evidence="2">The sequence shown here is derived from an EMBL/GenBank/DDBJ whole genome shotgun (WGS) entry which is preliminary data.</text>
</comment>
<feature type="domain" description="Histidine phosphotransferase ChpT C-terminal" evidence="1">
    <location>
        <begin position="79"/>
        <end position="193"/>
    </location>
</feature>
<evidence type="ECO:0000313" key="3">
    <source>
        <dbReference type="Proteomes" id="UP000294562"/>
    </source>
</evidence>
<dbReference type="EMBL" id="SMZO01000002">
    <property type="protein sequence ID" value="TDL91212.1"/>
    <property type="molecule type" value="Genomic_DNA"/>
</dbReference>
<dbReference type="InterPro" id="IPR036890">
    <property type="entry name" value="HATPase_C_sf"/>
</dbReference>
<accession>A0A4R6B464</accession>
<reference evidence="2 3" key="1">
    <citation type="submission" date="2019-03" db="EMBL/GenBank/DDBJ databases">
        <title>Rhodobacteraceae bacterium SM1902, a new member of the family Rhodobacteraceae isolated from Yantai.</title>
        <authorList>
            <person name="Sun Y."/>
        </authorList>
    </citation>
    <scope>NUCLEOTIDE SEQUENCE [LARGE SCALE GENOMIC DNA]</scope>
    <source>
        <strain evidence="2 3">SM1902</strain>
    </source>
</reference>
<evidence type="ECO:0000313" key="2">
    <source>
        <dbReference type="EMBL" id="TDL91212.1"/>
    </source>
</evidence>
<dbReference type="Pfam" id="PF10090">
    <property type="entry name" value="HPTransfase"/>
    <property type="match status" value="1"/>
</dbReference>
<dbReference type="Gene3D" id="1.10.287.130">
    <property type="match status" value="1"/>
</dbReference>
<evidence type="ECO:0000259" key="1">
    <source>
        <dbReference type="Pfam" id="PF10090"/>
    </source>
</evidence>
<dbReference type="RefSeq" id="WP_133341053.1">
    <property type="nucleotide sequence ID" value="NZ_SMZO01000002.1"/>
</dbReference>
<dbReference type="Proteomes" id="UP000294562">
    <property type="component" value="Unassembled WGS sequence"/>
</dbReference>
<sequence>MNERPKDLSGLVASRLCHDLVSPVGAIGNGLELLTMTGLAKTPELALVMDSLENAQARLRFYRVAFGSSREDQSMGSPELAAILHGVYGAGRLTATCDTEGEIGRDSAKLALLLVLCIEASLSHGGQITVTRNGPGWIITGSGKRYRDLGDLWTLLETPQGPSSVSPDRVQFPLAHQHAAHMGLQLCVSQDAAAVKVTTSLR</sequence>
<proteinExistence type="predicted"/>
<protein>
    <submittedName>
        <fullName evidence="2">Histidine phosphotransferase</fullName>
    </submittedName>
</protein>
<keyword evidence="3" id="KW-1185">Reference proteome</keyword>
<dbReference type="AlphaFoldDB" id="A0A4R6B464"/>
<dbReference type="Gene3D" id="3.30.565.10">
    <property type="entry name" value="Histidine kinase-like ATPase, C-terminal domain"/>
    <property type="match status" value="1"/>
</dbReference>
<name>A0A4R6B464_9RHOB</name>
<organism evidence="2 3">
    <name type="scientific">Meridianimarinicoccus aquatilis</name>
    <dbReference type="NCBI Taxonomy" id="2552766"/>
    <lineage>
        <taxon>Bacteria</taxon>
        <taxon>Pseudomonadati</taxon>
        <taxon>Pseudomonadota</taxon>
        <taxon>Alphaproteobacteria</taxon>
        <taxon>Rhodobacterales</taxon>
        <taxon>Paracoccaceae</taxon>
        <taxon>Meridianimarinicoccus</taxon>
    </lineage>
</organism>
<dbReference type="GO" id="GO:0016740">
    <property type="term" value="F:transferase activity"/>
    <property type="evidence" value="ECO:0007669"/>
    <property type="project" value="UniProtKB-KW"/>
</dbReference>
<dbReference type="InterPro" id="IPR018762">
    <property type="entry name" value="ChpT_C"/>
</dbReference>
<dbReference type="OrthoDB" id="9803702at2"/>
<gene>
    <name evidence="2" type="ORF">E2L05_01120</name>
</gene>
<keyword evidence="2" id="KW-0808">Transferase</keyword>